<feature type="domain" description="Protein NO VEIN C-terminal" evidence="1">
    <location>
        <begin position="1223"/>
        <end position="1307"/>
    </location>
</feature>
<dbReference type="STRING" id="71139.A0A059B1A7"/>
<proteinExistence type="predicted"/>
<dbReference type="InParanoid" id="A0A059B1A7"/>
<name>A0A059B1A7_EUCGR</name>
<reference evidence="2" key="1">
    <citation type="submission" date="2013-07" db="EMBL/GenBank/DDBJ databases">
        <title>The genome of Eucalyptus grandis.</title>
        <authorList>
            <person name="Schmutz J."/>
            <person name="Hayes R."/>
            <person name="Myburg A."/>
            <person name="Tuskan G."/>
            <person name="Grattapaglia D."/>
            <person name="Rokhsar D.S."/>
        </authorList>
    </citation>
    <scope>NUCLEOTIDE SEQUENCE</scope>
    <source>
        <tissue evidence="2">Leaf extractions</tissue>
    </source>
</reference>
<dbReference type="GO" id="GO:0010305">
    <property type="term" value="P:leaf vascular tissue pattern formation"/>
    <property type="evidence" value="ECO:0000318"/>
    <property type="project" value="GO_Central"/>
</dbReference>
<gene>
    <name evidence="2" type="ORF">EUGRSUZ_H027411</name>
</gene>
<dbReference type="InterPro" id="IPR024975">
    <property type="entry name" value="NOV_C"/>
</dbReference>
<dbReference type="EMBL" id="KK198760">
    <property type="protein sequence ID" value="KCW60007.1"/>
    <property type="molecule type" value="Genomic_DNA"/>
</dbReference>
<dbReference type="PANTHER" id="PTHR32387:SF0">
    <property type="entry name" value="PROTEIN NO VEIN"/>
    <property type="match status" value="1"/>
</dbReference>
<dbReference type="Pfam" id="PF13020">
    <property type="entry name" value="NOV_C"/>
    <property type="match status" value="1"/>
</dbReference>
<dbReference type="PANTHER" id="PTHR32387">
    <property type="entry name" value="WU:FJ29H11"/>
    <property type="match status" value="1"/>
</dbReference>
<dbReference type="OMA" id="TEMDANW"/>
<protein>
    <recommendedName>
        <fullName evidence="1">Protein NO VEIN C-terminal domain-containing protein</fullName>
    </recommendedName>
</protein>
<dbReference type="GO" id="GO:0048364">
    <property type="term" value="P:root development"/>
    <property type="evidence" value="ECO:0000318"/>
    <property type="project" value="GO_Central"/>
</dbReference>
<evidence type="ECO:0000313" key="2">
    <source>
        <dbReference type="EMBL" id="KCW60007.1"/>
    </source>
</evidence>
<dbReference type="InterPro" id="IPR052957">
    <property type="entry name" value="Auxin_embryo_med"/>
</dbReference>
<dbReference type="Gramene" id="KCW60007">
    <property type="protein sequence ID" value="KCW60007"/>
    <property type="gene ID" value="EUGRSUZ_H027411"/>
</dbReference>
<dbReference type="GO" id="GO:0005634">
    <property type="term" value="C:nucleus"/>
    <property type="evidence" value="ECO:0000318"/>
    <property type="project" value="GO_Central"/>
</dbReference>
<dbReference type="GO" id="GO:0009793">
    <property type="term" value="P:embryo development ending in seed dormancy"/>
    <property type="evidence" value="ECO:0000318"/>
    <property type="project" value="GO_Central"/>
</dbReference>
<organism evidence="2">
    <name type="scientific">Eucalyptus grandis</name>
    <name type="common">Flooded gum</name>
    <dbReference type="NCBI Taxonomy" id="71139"/>
    <lineage>
        <taxon>Eukaryota</taxon>
        <taxon>Viridiplantae</taxon>
        <taxon>Streptophyta</taxon>
        <taxon>Embryophyta</taxon>
        <taxon>Tracheophyta</taxon>
        <taxon>Spermatophyta</taxon>
        <taxon>Magnoliopsida</taxon>
        <taxon>eudicotyledons</taxon>
        <taxon>Gunneridae</taxon>
        <taxon>Pentapetalae</taxon>
        <taxon>rosids</taxon>
        <taxon>malvids</taxon>
        <taxon>Myrtales</taxon>
        <taxon>Myrtaceae</taxon>
        <taxon>Myrtoideae</taxon>
        <taxon>Eucalypteae</taxon>
        <taxon>Eucalyptus</taxon>
    </lineage>
</organism>
<dbReference type="eggNOG" id="ENOG502QQIR">
    <property type="taxonomic scope" value="Eukaryota"/>
</dbReference>
<evidence type="ECO:0000259" key="1">
    <source>
        <dbReference type="Pfam" id="PF13020"/>
    </source>
</evidence>
<accession>A0A059B1A7</accession>
<sequence length="1344" mass="151240">MVGSFSKVAVRFHSARCENYRDCDGIYTAGGRLRLLHPISGATAGDFVLPSSREEVDGDSPWNQWLLSECPELFASAMESFCALPCFRENPGKAISAYMSFVPLLGEVHGFFAILPRMIISRLRMSNCLLLEGDCCKWVPPCKVLRGWDEQARTLLTDGLLQEHLGLGFLNKDIVLSDQLARALGIEAYGPKTLQQFLSSLCNKENGLQSLGLSWLGRFLNVLYTMSFQSSGHVSDVFRMEKDLIKNLQKIPFIPLSDGTYSSLDRGPIWLHTDGLGSGSDGEHGLKAFPRMYMKLRIVSPALFSVTDDFSCLDMDYVDDVTKMLHKIGVQRLSAHEIVKVHILPSLSADRNSMDKNLMIEYVCFVMIHLQSGCPTCRVDKDSVISELRNKALILTNYGFKRIVDVPIHFSEDYGNLINMHQLINVTDMRWHVVDSSYLKHPVTESFSCGKMKWRQFFQEMGITDFLQVVQVQKGIADISSETSKRMLLDMDLITPGLVVKDWESKELVQMLSQFSRTGNKESCKYLLEVLDTYWEHLFCDKVKGYCYPTSDGDSRPFKSSFMNSICDLQWVVSSMDDHLHCPKDLFYDCEAVRLILGASAPYAVPKVRSEKLLSDIGFKTEVKLDDVLAMLQVWRRSGNLFKASVAQMARLYSFIWNELASSQIRMSEEIRTSQFIFVPSASGFRREELVSGIFCSPKEVYWHDSTGSVKQVNQVYSQGRLVGATDGPPCKTLDNIYPGLYDFFVRECNVLEGPSFRVYLKMLAELSASALPSQVANIVFQIFLKWNDDLVSGSITVEDVSYFKECLTKPEYTVLPTVLDKWVSLHPSCGIVCWSDDENLRKELKHVEGVDFLYFGEPSNNQEMLPANVTKLLRTLGIPALSEVVTREAIYYGSADSTLKAQLIDWALPYAQRYIYSVHTQQYLQLKQSGFDSLKQLQVVVVENLFYRNVIKSCGSSSKKRYDCNCLLEGNVLYVAQQSDSHALFLELSRLWFDGHPELHIANFLHMITTMAESGSTEEQTETFILNSQKVTKIPDEETVWSLAYLSSRDLEKSLVISTTSGGTSEQTVFKSRRKSGTIPNWPPVDWKTAPDFRYACENGFRTRAVDSISHDKIEVDSEITVTVMENVVPTEMDANWKIGGNAAAMSGLLANIQNSEEHFAQSYGTVMDTELSSVDASAMTIVPAKCSSDVPVKSLPNFSSRERLNTGNPDGAQAMLTGRLGENVAFRYFTGKAGKATVSWVNELSETGLPYDILIGENEADREYIEVKATTSKRKDWFNITTREWQFAVEQGESYSIAHVVLGDNSTARVSIFKNPIKLCQQGKLQLVVMMPRQETDLSGMS</sequence>